<accession>A0A0F9ZTS5</accession>
<evidence type="ECO:0000256" key="2">
    <source>
        <dbReference type="ARBA" id="ARBA00022692"/>
    </source>
</evidence>
<dbReference type="InterPro" id="IPR003770">
    <property type="entry name" value="MLTG-like"/>
</dbReference>
<comment type="catalytic activity">
    <reaction evidence="7">
        <text>a peptidoglycan chain = a peptidoglycan chain with N-acetyl-1,6-anhydromuramyl-[peptide] at the reducing end + a peptidoglycan chain with N-acetylglucosamine at the non-reducing end.</text>
        <dbReference type="EC" id="4.2.2.29"/>
    </reaction>
</comment>
<sequence>MKKALLFIVFLILIFIGLSFYLKSLFLPVLNDNKTVDFLITKGSSVAQIGNKLESSGLIKSGIVFKFYVQLSNSQSKIQAGEFQLSQNLSLIQILDQLKKGPKEIWVTIPEGLRKEEVALKFASTLGKDSEFIKEFLNLTAGKEGYLFPDTYLFPKSATATQIVNKLTSTFDKKIGDITFEQVIVASLLERETFSDFEKPIVAGIIDKRLKNDWPLQIDATLQYAKGNWEPVYSKDKEIKSPFNTYKNLGLPPSPIASAGLSSLKAAINPEESDYWYYIHDNTGKIHFARTLKEHNENIQKYLN</sequence>
<name>A0A0F9ZTS5_9BACT</name>
<dbReference type="Proteomes" id="UP000033995">
    <property type="component" value="Unassembled WGS sequence"/>
</dbReference>
<keyword evidence="4 7" id="KW-0472">Membrane</keyword>
<comment type="similarity">
    <text evidence="7">Belongs to the transglycosylase MltG family.</text>
</comment>
<evidence type="ECO:0000256" key="7">
    <source>
        <dbReference type="HAMAP-Rule" id="MF_02065"/>
    </source>
</evidence>
<dbReference type="GO" id="GO:0008932">
    <property type="term" value="F:lytic endotransglycosylase activity"/>
    <property type="evidence" value="ECO:0007669"/>
    <property type="project" value="UniProtKB-UniRule"/>
</dbReference>
<keyword evidence="3 7" id="KW-1133">Transmembrane helix</keyword>
<keyword evidence="6 7" id="KW-0961">Cell wall biogenesis/degradation</keyword>
<dbReference type="GO" id="GO:0005886">
    <property type="term" value="C:plasma membrane"/>
    <property type="evidence" value="ECO:0007669"/>
    <property type="project" value="UniProtKB-UniRule"/>
</dbReference>
<evidence type="ECO:0000313" key="8">
    <source>
        <dbReference type="EMBL" id="KKP47679.1"/>
    </source>
</evidence>
<evidence type="ECO:0000256" key="4">
    <source>
        <dbReference type="ARBA" id="ARBA00023136"/>
    </source>
</evidence>
<reference evidence="8 9" key="1">
    <citation type="journal article" date="2015" name="Nature">
        <title>rRNA introns, odd ribosomes, and small enigmatic genomes across a large radiation of phyla.</title>
        <authorList>
            <person name="Brown C.T."/>
            <person name="Hug L.A."/>
            <person name="Thomas B.C."/>
            <person name="Sharon I."/>
            <person name="Castelle C.J."/>
            <person name="Singh A."/>
            <person name="Wilkins M.J."/>
            <person name="Williams K.H."/>
            <person name="Banfield J.F."/>
        </authorList>
    </citation>
    <scope>NUCLEOTIDE SEQUENCE [LARGE SCALE GENOMIC DNA]</scope>
</reference>
<dbReference type="NCBIfam" id="TIGR00247">
    <property type="entry name" value="endolytic transglycosylase MltG"/>
    <property type="match status" value="1"/>
</dbReference>
<dbReference type="Gene3D" id="3.30.160.60">
    <property type="entry name" value="Classic Zinc Finger"/>
    <property type="match status" value="1"/>
</dbReference>
<dbReference type="PATRIC" id="fig|1618561.3.peg.470"/>
<dbReference type="Pfam" id="PF02618">
    <property type="entry name" value="YceG"/>
    <property type="match status" value="1"/>
</dbReference>
<gene>
    <name evidence="7" type="primary">mltG</name>
    <name evidence="8" type="ORF">UR38_C0003G0084</name>
</gene>
<dbReference type="Gene3D" id="3.30.1490.480">
    <property type="entry name" value="Endolytic murein transglycosylase"/>
    <property type="match status" value="1"/>
</dbReference>
<proteinExistence type="inferred from homology"/>
<protein>
    <recommendedName>
        <fullName evidence="7">Endolytic murein transglycosylase</fullName>
        <ecNumber evidence="7">4.2.2.29</ecNumber>
    </recommendedName>
    <alternativeName>
        <fullName evidence="7">Peptidoglycan lytic transglycosylase</fullName>
    </alternativeName>
    <alternativeName>
        <fullName evidence="7">Peptidoglycan polymerization terminase</fullName>
    </alternativeName>
</protein>
<dbReference type="GO" id="GO:0071555">
    <property type="term" value="P:cell wall organization"/>
    <property type="evidence" value="ECO:0007669"/>
    <property type="project" value="UniProtKB-KW"/>
</dbReference>
<organism evidence="8 9">
    <name type="scientific">Candidatus Woesebacteria bacterium GW2011_GWA2_33_28</name>
    <dbReference type="NCBI Taxonomy" id="1618561"/>
    <lineage>
        <taxon>Bacteria</taxon>
        <taxon>Candidatus Woeseibacteriota</taxon>
    </lineage>
</organism>
<evidence type="ECO:0000256" key="1">
    <source>
        <dbReference type="ARBA" id="ARBA00022475"/>
    </source>
</evidence>
<comment type="function">
    <text evidence="7">Functions as a peptidoglycan terminase that cleaves nascent peptidoglycan strands endolytically to terminate their elongation.</text>
</comment>
<dbReference type="EC" id="4.2.2.29" evidence="7"/>
<dbReference type="PANTHER" id="PTHR30518:SF2">
    <property type="entry name" value="ENDOLYTIC MUREIN TRANSGLYCOSYLASE"/>
    <property type="match status" value="1"/>
</dbReference>
<keyword evidence="2 7" id="KW-0812">Transmembrane</keyword>
<keyword evidence="1 7" id="KW-1003">Cell membrane</keyword>
<dbReference type="EMBL" id="LBOZ01000003">
    <property type="protein sequence ID" value="KKP47679.1"/>
    <property type="molecule type" value="Genomic_DNA"/>
</dbReference>
<dbReference type="AlphaFoldDB" id="A0A0F9ZTS5"/>
<keyword evidence="5 7" id="KW-0456">Lyase</keyword>
<evidence type="ECO:0000256" key="3">
    <source>
        <dbReference type="ARBA" id="ARBA00022989"/>
    </source>
</evidence>
<dbReference type="GO" id="GO:0009252">
    <property type="term" value="P:peptidoglycan biosynthetic process"/>
    <property type="evidence" value="ECO:0007669"/>
    <property type="project" value="UniProtKB-UniRule"/>
</dbReference>
<dbReference type="PANTHER" id="PTHR30518">
    <property type="entry name" value="ENDOLYTIC MUREIN TRANSGLYCOSYLASE"/>
    <property type="match status" value="1"/>
</dbReference>
<dbReference type="HAMAP" id="MF_02065">
    <property type="entry name" value="MltG"/>
    <property type="match status" value="1"/>
</dbReference>
<comment type="caution">
    <text evidence="8">The sequence shown here is derived from an EMBL/GenBank/DDBJ whole genome shotgun (WGS) entry which is preliminary data.</text>
</comment>
<feature type="site" description="Important for catalytic activity" evidence="7">
    <location>
        <position position="192"/>
    </location>
</feature>
<evidence type="ECO:0000313" key="9">
    <source>
        <dbReference type="Proteomes" id="UP000033995"/>
    </source>
</evidence>
<evidence type="ECO:0000256" key="6">
    <source>
        <dbReference type="ARBA" id="ARBA00023316"/>
    </source>
</evidence>
<evidence type="ECO:0000256" key="5">
    <source>
        <dbReference type="ARBA" id="ARBA00023239"/>
    </source>
</evidence>
<dbReference type="CDD" id="cd08010">
    <property type="entry name" value="MltG_like"/>
    <property type="match status" value="1"/>
</dbReference>